<dbReference type="GO" id="GO:0008236">
    <property type="term" value="F:serine-type peptidase activity"/>
    <property type="evidence" value="ECO:0007669"/>
    <property type="project" value="InterPro"/>
</dbReference>
<dbReference type="SUPFAM" id="SSF52096">
    <property type="entry name" value="ClpP/crotonase"/>
    <property type="match status" value="1"/>
</dbReference>
<evidence type="ECO:0000313" key="3">
    <source>
        <dbReference type="EMBL" id="KAE8351275.1"/>
    </source>
</evidence>
<feature type="domain" description="CPAF-like PDZ" evidence="2">
    <location>
        <begin position="6"/>
        <end position="128"/>
    </location>
</feature>
<dbReference type="EMBL" id="ML739179">
    <property type="protein sequence ID" value="KAE8351275.1"/>
    <property type="molecule type" value="Genomic_DNA"/>
</dbReference>
<proteinExistence type="predicted"/>
<gene>
    <name evidence="3" type="ORF">BDV28DRAFT_23233</name>
</gene>
<dbReference type="Proteomes" id="UP000327118">
    <property type="component" value="Unassembled WGS sequence"/>
</dbReference>
<dbReference type="InterPro" id="IPR029045">
    <property type="entry name" value="ClpP/crotonase-like_dom_sf"/>
</dbReference>
<reference evidence="4" key="1">
    <citation type="submission" date="2019-04" db="EMBL/GenBank/DDBJ databases">
        <title>Friends and foes A comparative genomics studyof 23 Aspergillus species from section Flavi.</title>
        <authorList>
            <consortium name="DOE Joint Genome Institute"/>
            <person name="Kjaerbolling I."/>
            <person name="Vesth T."/>
            <person name="Frisvad J.C."/>
            <person name="Nybo J.L."/>
            <person name="Theobald S."/>
            <person name="Kildgaard S."/>
            <person name="Isbrandt T."/>
            <person name="Kuo A."/>
            <person name="Sato A."/>
            <person name="Lyhne E.K."/>
            <person name="Kogle M.E."/>
            <person name="Wiebenga A."/>
            <person name="Kun R.S."/>
            <person name="Lubbers R.J."/>
            <person name="Makela M.R."/>
            <person name="Barry K."/>
            <person name="Chovatia M."/>
            <person name="Clum A."/>
            <person name="Daum C."/>
            <person name="Haridas S."/>
            <person name="He G."/>
            <person name="LaButti K."/>
            <person name="Lipzen A."/>
            <person name="Mondo S."/>
            <person name="Riley R."/>
            <person name="Salamov A."/>
            <person name="Simmons B.A."/>
            <person name="Magnuson J.K."/>
            <person name="Henrissat B."/>
            <person name="Mortensen U.H."/>
            <person name="Larsen T.O."/>
            <person name="Devries R.P."/>
            <person name="Grigoriev I.V."/>
            <person name="Machida M."/>
            <person name="Baker S.E."/>
            <person name="Andersen M.R."/>
        </authorList>
    </citation>
    <scope>NUCLEOTIDE SEQUENCE [LARGE SCALE GENOMIC DNA]</scope>
    <source>
        <strain evidence="4">CBS 553.77</strain>
    </source>
</reference>
<dbReference type="InterPro" id="IPR056186">
    <property type="entry name" value="PDZ_CPAF-rel"/>
</dbReference>
<feature type="domain" description="Tail specific protease" evidence="1">
    <location>
        <begin position="195"/>
        <end position="399"/>
    </location>
</feature>
<name>A0A5N6Z0S3_9EURO</name>
<dbReference type="PANTHER" id="PTHR37049:SF4">
    <property type="entry name" value="RHODANESE DOMAIN-CONTAINING PROTEIN"/>
    <property type="match status" value="1"/>
</dbReference>
<evidence type="ECO:0000259" key="1">
    <source>
        <dbReference type="Pfam" id="PF03572"/>
    </source>
</evidence>
<accession>A0A5N6Z0S3</accession>
<dbReference type="AlphaFoldDB" id="A0A5N6Z0S3"/>
<evidence type="ECO:0000259" key="2">
    <source>
        <dbReference type="Pfam" id="PF23658"/>
    </source>
</evidence>
<dbReference type="GO" id="GO:0006508">
    <property type="term" value="P:proteolysis"/>
    <property type="evidence" value="ECO:0007669"/>
    <property type="project" value="InterPro"/>
</dbReference>
<keyword evidence="4" id="KW-1185">Reference proteome</keyword>
<organism evidence="3 4">
    <name type="scientific">Aspergillus coremiiformis</name>
    <dbReference type="NCBI Taxonomy" id="138285"/>
    <lineage>
        <taxon>Eukaryota</taxon>
        <taxon>Fungi</taxon>
        <taxon>Dikarya</taxon>
        <taxon>Ascomycota</taxon>
        <taxon>Pezizomycotina</taxon>
        <taxon>Eurotiomycetes</taxon>
        <taxon>Eurotiomycetidae</taxon>
        <taxon>Eurotiales</taxon>
        <taxon>Aspergillaceae</taxon>
        <taxon>Aspergillus</taxon>
        <taxon>Aspergillus subgen. Circumdati</taxon>
    </lineage>
</organism>
<protein>
    <submittedName>
        <fullName evidence="3">Uncharacterized protein</fullName>
    </submittedName>
</protein>
<sequence length="535" mass="57634">MGIMHFEHGVPLASISSDGLQLPEIYAYYDAEAKLHGTVANISPVVQINGMDPAYYLQANIAVTIGLQDPDARYNHLFPSPAAAFAGEYTGGAWTNNLGSWSGAANQTIEFANGTRLIVETTASVQVNEEWDFSSGESLFRTACMPQIGNSPTVSAGTPPYAIPLGGPAMYPVPVLRQKQDLIRGYYLPGPGLHDVAVLQVPTFRLNGESPTSFGQTATDFVGKAIRDGKGKLILDLSSNNGGDMNLGFNLFRILFPGRQIYTATRFPATELIDLMGRLFSSSQGLQATGDHTLDLPLIFQNAVTPDHRHSFSSWEDLYGPVEFPGTNMSHLHATFNFTTASTDDNPISGYGGHSSGPLTQPFKAQDIIIMTNGRCASTCTMLAGLLKQQGVRSIVFGGRPRTGPMQALGGNKGGQYWSLATISHYVEKARSIAMTATETGSPILTAEELARFIELAPPSLSEFPLRIDSRGGSGVNFRNEYGEGDARTPLHFVYEAADCRLFFTAENYILPGSLWVAAAEAMFGDAPCVESFQD</sequence>
<dbReference type="Pfam" id="PF03572">
    <property type="entry name" value="Peptidase_S41"/>
    <property type="match status" value="1"/>
</dbReference>
<dbReference type="InterPro" id="IPR052766">
    <property type="entry name" value="S41A_metabolite_peptidase"/>
</dbReference>
<dbReference type="InterPro" id="IPR005151">
    <property type="entry name" value="Tail-specific_protease"/>
</dbReference>
<dbReference type="Pfam" id="PF23658">
    <property type="entry name" value="PDZ_CPAF_rel"/>
    <property type="match status" value="1"/>
</dbReference>
<dbReference type="Gene3D" id="3.90.226.10">
    <property type="entry name" value="2-enoyl-CoA Hydratase, Chain A, domain 1"/>
    <property type="match status" value="1"/>
</dbReference>
<dbReference type="PANTHER" id="PTHR37049">
    <property type="entry name" value="PEPTIDASE S41 FAMILY PROTEIN"/>
    <property type="match status" value="1"/>
</dbReference>
<evidence type="ECO:0000313" key="4">
    <source>
        <dbReference type="Proteomes" id="UP000327118"/>
    </source>
</evidence>
<dbReference type="OrthoDB" id="27214at2759"/>